<proteinExistence type="predicted"/>
<dbReference type="Proteomes" id="UP000675940">
    <property type="component" value="Unassembled WGS sequence"/>
</dbReference>
<dbReference type="InterPro" id="IPR015943">
    <property type="entry name" value="WD40/YVTN_repeat-like_dom_sf"/>
</dbReference>
<name>A0A940MUT8_9RHOB</name>
<organism evidence="4 5">
    <name type="scientific">Sagittula salina</name>
    <dbReference type="NCBI Taxonomy" id="2820268"/>
    <lineage>
        <taxon>Bacteria</taxon>
        <taxon>Pseudomonadati</taxon>
        <taxon>Pseudomonadota</taxon>
        <taxon>Alphaproteobacteria</taxon>
        <taxon>Rhodobacterales</taxon>
        <taxon>Roseobacteraceae</taxon>
        <taxon>Sagittula</taxon>
    </lineage>
</organism>
<dbReference type="AlphaFoldDB" id="A0A940MUT8"/>
<evidence type="ECO:0000313" key="4">
    <source>
        <dbReference type="EMBL" id="MBP0484362.1"/>
    </source>
</evidence>
<feature type="chain" id="PRO_5037507246" evidence="1">
    <location>
        <begin position="22"/>
        <end position="723"/>
    </location>
</feature>
<evidence type="ECO:0000259" key="2">
    <source>
        <dbReference type="Pfam" id="PF13449"/>
    </source>
</evidence>
<dbReference type="SUPFAM" id="SSF51004">
    <property type="entry name" value="C-terminal (heme d1) domain of cytochrome cd1-nitrite reductase"/>
    <property type="match status" value="1"/>
</dbReference>
<sequence>MTFRSICLTSALALTAGAAHAEMNFNRIASFATPLNMAPGEDTARETSAEIIAASADGMTLIYTDSPLGVVGRIDITDPKAPAPLGNTDVGGEPTSVTVIGNTAYVAVNTSESYTKPSGTLLALDLATGEIAQSCDLGGQPDATAHDEAGTFVVVAIENERDEDAGDGRIGQMPGGWVSKVAITDGAMDCAVQRIDVTGLAEIAPDDPEPEFVDVNARGEIVVSLQENNHLVVIGAEGTVINHFPAGAVDLTRIDTKDERGALRFEDTQEGRPREPDGVQWLDDAHFMTANEGDMDGGSRSVTVFSKDGSVVFESGSDFETAVIQAGHYPDKRSDAKGAEPEGMEVATFGDTTFAFVLGERSSTVSVYDVTDPASPVFRQLLPSGIAPEGAIAIPERNLLVTANEADLVEDGGVRAHVMLYEYQEAKAAYPQLTSAGADTLIGWGAISGMVAGEDGLIHAVNDSFYGYQPTISSIDATVSPARIVKALPVTRAGMPAQKLDLEGITTDGEGGFWLASEGRTDRLIPHALYHVGASGEITGEVALPADLLANEKRFGFEGVTRIGDVLWMAVQREWTDDPENTVKLVAYDLKSEEWGAVRYEKAAPQTGWVGLSEIVAHGDWVYVIERDNQIGAAAVTKKVYRIPASEMVPVALGGDLPVVTKEEVADLIPALASQGGYVVDKVEGLAITADGTIWAVTDNDGVDDSSGETFFWQVGRAEQPSQ</sequence>
<evidence type="ECO:0000256" key="1">
    <source>
        <dbReference type="SAM" id="SignalP"/>
    </source>
</evidence>
<protein>
    <submittedName>
        <fullName evidence="4">Esterase-like activity of phytase family protein</fullName>
    </submittedName>
</protein>
<feature type="signal peptide" evidence="1">
    <location>
        <begin position="1"/>
        <end position="21"/>
    </location>
</feature>
<feature type="domain" description="Choice-of-anchor I" evidence="3">
    <location>
        <begin position="288"/>
        <end position="381"/>
    </location>
</feature>
<dbReference type="InterPro" id="IPR052956">
    <property type="entry name" value="Mesenchyme-surface_protein"/>
</dbReference>
<keyword evidence="5" id="KW-1185">Reference proteome</keyword>
<comment type="caution">
    <text evidence="4">The sequence shown here is derived from an EMBL/GenBank/DDBJ whole genome shotgun (WGS) entry which is preliminary data.</text>
</comment>
<gene>
    <name evidence="4" type="ORF">J5474_17965</name>
</gene>
<dbReference type="PANTHER" id="PTHR46928:SF1">
    <property type="entry name" value="MESENCHYME-SPECIFIC CELL SURFACE GLYCOPROTEIN"/>
    <property type="match status" value="1"/>
</dbReference>
<dbReference type="RefSeq" id="WP_209362610.1">
    <property type="nucleotide sequence ID" value="NZ_JAGISH010000011.1"/>
</dbReference>
<feature type="domain" description="Phytase-like" evidence="2">
    <location>
        <begin position="443"/>
        <end position="701"/>
    </location>
</feature>
<reference evidence="4" key="1">
    <citation type="submission" date="2021-03" db="EMBL/GenBank/DDBJ databases">
        <title>Sagittula salina sp. nov. strain M10.9X isolated from the marine waste.</title>
        <authorList>
            <person name="Satari L."/>
            <person name="Molina-Menor E."/>
            <person name="Vidal-Verdu A."/>
            <person name="Pascual J."/>
            <person name="Pereto J."/>
            <person name="Porcar M."/>
        </authorList>
    </citation>
    <scope>NUCLEOTIDE SEQUENCE</scope>
    <source>
        <strain evidence="4">M10.9X</strain>
    </source>
</reference>
<dbReference type="PANTHER" id="PTHR46928">
    <property type="entry name" value="MESENCHYME-SPECIFIC CELL SURFACE GLYCOPROTEIN"/>
    <property type="match status" value="1"/>
</dbReference>
<dbReference type="Pfam" id="PF13449">
    <property type="entry name" value="Phytase-like"/>
    <property type="match status" value="1"/>
</dbReference>
<evidence type="ECO:0000259" key="3">
    <source>
        <dbReference type="Pfam" id="PF22494"/>
    </source>
</evidence>
<dbReference type="InterPro" id="IPR027372">
    <property type="entry name" value="Phytase-like_dom"/>
</dbReference>
<dbReference type="Pfam" id="PF22494">
    <property type="entry name" value="choice_anch_I"/>
    <property type="match status" value="1"/>
</dbReference>
<dbReference type="EMBL" id="JAGISH010000011">
    <property type="protein sequence ID" value="MBP0484362.1"/>
    <property type="molecule type" value="Genomic_DNA"/>
</dbReference>
<accession>A0A940MUT8</accession>
<dbReference type="InterPro" id="IPR011048">
    <property type="entry name" value="Haem_d1_sf"/>
</dbReference>
<keyword evidence="1" id="KW-0732">Signal</keyword>
<evidence type="ECO:0000313" key="5">
    <source>
        <dbReference type="Proteomes" id="UP000675940"/>
    </source>
</evidence>
<dbReference type="Gene3D" id="2.130.10.10">
    <property type="entry name" value="YVTN repeat-like/Quinoprotein amine dehydrogenase"/>
    <property type="match status" value="1"/>
</dbReference>
<dbReference type="InterPro" id="IPR055188">
    <property type="entry name" value="Choice_anch_I"/>
</dbReference>